<protein>
    <submittedName>
        <fullName evidence="4">Outer membrane beta-barrel protein</fullName>
    </submittedName>
</protein>
<dbReference type="Pfam" id="PF13505">
    <property type="entry name" value="OMP_b-brl"/>
    <property type="match status" value="1"/>
</dbReference>
<dbReference type="InterPro" id="IPR027385">
    <property type="entry name" value="Beta-barrel_OMP"/>
</dbReference>
<name>A0ABT5V304_9VIBR</name>
<dbReference type="SUPFAM" id="SSF56925">
    <property type="entry name" value="OMPA-like"/>
    <property type="match status" value="1"/>
</dbReference>
<feature type="chain" id="PRO_5045054034" evidence="2">
    <location>
        <begin position="23"/>
        <end position="203"/>
    </location>
</feature>
<evidence type="ECO:0000313" key="4">
    <source>
        <dbReference type="EMBL" id="MDE1516053.1"/>
    </source>
</evidence>
<feature type="domain" description="Outer membrane protein beta-barrel" evidence="3">
    <location>
        <begin position="30"/>
        <end position="203"/>
    </location>
</feature>
<evidence type="ECO:0000259" key="3">
    <source>
        <dbReference type="Pfam" id="PF13505"/>
    </source>
</evidence>
<dbReference type="Gene3D" id="2.40.160.20">
    <property type="match status" value="1"/>
</dbReference>
<evidence type="ECO:0000256" key="1">
    <source>
        <dbReference type="ARBA" id="ARBA00022729"/>
    </source>
</evidence>
<dbReference type="InterPro" id="IPR011250">
    <property type="entry name" value="OMP/PagP_B-barrel"/>
</dbReference>
<feature type="signal peptide" evidence="2">
    <location>
        <begin position="1"/>
        <end position="22"/>
    </location>
</feature>
<keyword evidence="1 2" id="KW-0732">Signal</keyword>
<evidence type="ECO:0000313" key="5">
    <source>
        <dbReference type="Proteomes" id="UP001216189"/>
    </source>
</evidence>
<evidence type="ECO:0000256" key="2">
    <source>
        <dbReference type="SAM" id="SignalP"/>
    </source>
</evidence>
<organism evidence="4 5">
    <name type="scientific">Vibrio chanodichtyis</name>
    <dbReference type="NCBI Taxonomy" id="3027932"/>
    <lineage>
        <taxon>Bacteria</taxon>
        <taxon>Pseudomonadati</taxon>
        <taxon>Pseudomonadota</taxon>
        <taxon>Gammaproteobacteria</taxon>
        <taxon>Vibrionales</taxon>
        <taxon>Vibrionaceae</taxon>
        <taxon>Vibrio</taxon>
    </lineage>
</organism>
<reference evidence="4 5" key="1">
    <citation type="submission" date="2023-02" db="EMBL/GenBank/DDBJ databases">
        <title>Vibrio intestini sp. nov., a close relative of Vibrio cholerae isolated from the intestine of Healthy Culter dabryi.</title>
        <authorList>
            <person name="Wu N."/>
        </authorList>
    </citation>
    <scope>NUCLEOTIDE SEQUENCE [LARGE SCALE GENOMIC DNA]</scope>
    <source>
        <strain evidence="4 5">DSL-7</strain>
    </source>
</reference>
<accession>A0ABT5V304</accession>
<dbReference type="Proteomes" id="UP001216189">
    <property type="component" value="Unassembled WGS sequence"/>
</dbReference>
<comment type="caution">
    <text evidence="4">The sequence shown here is derived from an EMBL/GenBank/DDBJ whole genome shotgun (WGS) entry which is preliminary data.</text>
</comment>
<keyword evidence="5" id="KW-1185">Reference proteome</keyword>
<sequence length="203" mass="22649">MKQCQWVVPTIMLFGANFGVMAETEFAKNSQQIDNRNFYIGADLSFYNKTELELGGISIDKKGDFDDLGYSAVIGYQFDIHKVVKIGVEGEYRSFGKINYYEELDVKGNGVFLNIKPKFIVLGDYADVYVGLLAGIGSMDMDAKLTNEPSYSKSEVGYQFGAELGIIVNRAIDLYLGYRSAHVDIEDVNISISSGYAGIRYHF</sequence>
<gene>
    <name evidence="4" type="ORF">PUN32_13745</name>
</gene>
<dbReference type="EMBL" id="JARBFT010000027">
    <property type="protein sequence ID" value="MDE1516053.1"/>
    <property type="molecule type" value="Genomic_DNA"/>
</dbReference>
<proteinExistence type="predicted"/>